<evidence type="ECO:0000256" key="4">
    <source>
        <dbReference type="ARBA" id="ARBA00022692"/>
    </source>
</evidence>
<dbReference type="GO" id="GO:0005886">
    <property type="term" value="C:plasma membrane"/>
    <property type="evidence" value="ECO:0007669"/>
    <property type="project" value="TreeGrafter"/>
</dbReference>
<feature type="transmembrane region" description="Helical" evidence="8">
    <location>
        <begin position="334"/>
        <end position="361"/>
    </location>
</feature>
<feature type="transmembrane region" description="Helical" evidence="8">
    <location>
        <begin position="9"/>
        <end position="29"/>
    </location>
</feature>
<dbReference type="AlphaFoldDB" id="A0A1E4SZ70"/>
<dbReference type="Pfam" id="PF00474">
    <property type="entry name" value="SSF"/>
    <property type="match status" value="1"/>
</dbReference>
<feature type="transmembrane region" description="Helical" evidence="8">
    <location>
        <begin position="157"/>
        <end position="181"/>
    </location>
</feature>
<evidence type="ECO:0000256" key="1">
    <source>
        <dbReference type="ARBA" id="ARBA00004141"/>
    </source>
</evidence>
<evidence type="ECO:0000256" key="5">
    <source>
        <dbReference type="ARBA" id="ARBA00022989"/>
    </source>
</evidence>
<dbReference type="Proteomes" id="UP000094801">
    <property type="component" value="Unassembled WGS sequence"/>
</dbReference>
<dbReference type="GO" id="GO:0015204">
    <property type="term" value="F:urea transmembrane transporter activity"/>
    <property type="evidence" value="ECO:0007669"/>
    <property type="project" value="InterPro"/>
</dbReference>
<sequence length="661" mass="72125">MVEPILEQAYGYCFILALGFIFAVLMIVITKGLEKFNGEIQDSEHFSTASRNIKTGLIASAVVSSWTWPGTLLTSSAMTGKFGLYGGFVYGSAFTIQITFFAVLALEIKRKAPGAHTILEIIKVRFGKYSHWVAMFYGLGTNVIIAAMLLLGGCQAIAATTGMNVVAAALLLPVGVWGYTVTGGLKSTFISDWIHSVMIYAIISTMLYVTYCSSDRIGSIDKMYDLLTEAAVTHPSSGYEGSWLTWHNKSAMFSCWNIATGGFATVFTDPSYTTKAISSKPKSAMIGYFLGGICWMIIPLALSAASALSSVALMNEPDFPTYPDTLSITLTNEGMPMIYGMFMVLGKSGAAAAICMVWLAATSATSAELIGFSSVVTYDIYRTYFKPEATGKELIRVSHTCVSIFAILMGAVAVGFNYAGITVSWIITFIGIILGPGVFAFTLALFWKKMTPLSMTVGPPIATIVAIIGWCVSAKTFYGSVDKDTLGDDYSCAVGNFVGLFGSVILIVAITYIKPMEHDYDFSTMAQQFTPGDDATVEEAEEMKALSGEDSITLGRWSFWGTIISFVIFFILCIIFPIPMYCANYISSRAFFRGWIVVMMIWLMCAALFITFYPIWESRDMIYRFIQIMSGKKEAPHPELLSAQATNTSAEEVNIESEIKK</sequence>
<feature type="transmembrane region" description="Helical" evidence="8">
    <location>
        <begin position="82"/>
        <end position="108"/>
    </location>
</feature>
<dbReference type="EMBL" id="KV453855">
    <property type="protein sequence ID" value="ODV84797.1"/>
    <property type="molecule type" value="Genomic_DNA"/>
</dbReference>
<feature type="transmembrane region" description="Helical" evidence="8">
    <location>
        <begin position="557"/>
        <end position="578"/>
    </location>
</feature>
<dbReference type="GO" id="GO:0015489">
    <property type="term" value="F:putrescine transmembrane transporter activity"/>
    <property type="evidence" value="ECO:0007669"/>
    <property type="project" value="TreeGrafter"/>
</dbReference>
<evidence type="ECO:0008006" key="11">
    <source>
        <dbReference type="Google" id="ProtNLM"/>
    </source>
</evidence>
<evidence type="ECO:0000256" key="2">
    <source>
        <dbReference type="ARBA" id="ARBA00006434"/>
    </source>
</evidence>
<gene>
    <name evidence="9" type="ORF">CANARDRAFT_8370</name>
</gene>
<dbReference type="GO" id="GO:0015606">
    <property type="term" value="F:spermidine transmembrane transporter activity"/>
    <property type="evidence" value="ECO:0007669"/>
    <property type="project" value="TreeGrafter"/>
</dbReference>
<feature type="transmembrane region" description="Helical" evidence="8">
    <location>
        <begin position="401"/>
        <end position="419"/>
    </location>
</feature>
<dbReference type="InterPro" id="IPR001734">
    <property type="entry name" value="Na/solute_symporter"/>
</dbReference>
<evidence type="ECO:0000256" key="3">
    <source>
        <dbReference type="ARBA" id="ARBA00022448"/>
    </source>
</evidence>
<evidence type="ECO:0000256" key="7">
    <source>
        <dbReference type="RuleBase" id="RU362091"/>
    </source>
</evidence>
<feature type="transmembrane region" description="Helical" evidence="8">
    <location>
        <begin position="193"/>
        <end position="211"/>
    </location>
</feature>
<evidence type="ECO:0000256" key="8">
    <source>
        <dbReference type="SAM" id="Phobius"/>
    </source>
</evidence>
<dbReference type="Gene3D" id="1.20.1730.10">
    <property type="entry name" value="Sodium/glucose cotransporter"/>
    <property type="match status" value="1"/>
</dbReference>
<evidence type="ECO:0000313" key="10">
    <source>
        <dbReference type="Proteomes" id="UP000094801"/>
    </source>
</evidence>
<accession>A0A1E4SZ70</accession>
<name>A0A1E4SZ70_9ASCO</name>
<keyword evidence="6 8" id="KW-0472">Membrane</keyword>
<feature type="transmembrane region" description="Helical" evidence="8">
    <location>
        <begin position="288"/>
        <end position="314"/>
    </location>
</feature>
<feature type="transmembrane region" description="Helical" evidence="8">
    <location>
        <begin position="493"/>
        <end position="513"/>
    </location>
</feature>
<feature type="transmembrane region" description="Helical" evidence="8">
    <location>
        <begin position="590"/>
        <end position="616"/>
    </location>
</feature>
<dbReference type="OrthoDB" id="6132759at2759"/>
<dbReference type="CDD" id="cd11476">
    <property type="entry name" value="SLC5sbd_DUR3"/>
    <property type="match status" value="1"/>
</dbReference>
<reference evidence="10" key="1">
    <citation type="submission" date="2016-04" db="EMBL/GenBank/DDBJ databases">
        <title>Comparative genomics of biotechnologically important yeasts.</title>
        <authorList>
            <consortium name="DOE Joint Genome Institute"/>
            <person name="Riley R."/>
            <person name="Haridas S."/>
            <person name="Wolfe K.H."/>
            <person name="Lopes M.R."/>
            <person name="Hittinger C.T."/>
            <person name="Goker M."/>
            <person name="Salamov A."/>
            <person name="Wisecaver J."/>
            <person name="Long T.M."/>
            <person name="Aerts A.L."/>
            <person name="Barry K."/>
            <person name="Choi C."/>
            <person name="Clum A."/>
            <person name="Coughlan A.Y."/>
            <person name="Deshpande S."/>
            <person name="Douglass A.P."/>
            <person name="Hanson S.J."/>
            <person name="Klenk H.-P."/>
            <person name="Labutti K."/>
            <person name="Lapidus A."/>
            <person name="Lindquist E."/>
            <person name="Lipzen A."/>
            <person name="Meier-Kolthoff J.P."/>
            <person name="Ohm R.A."/>
            <person name="Otillar R.P."/>
            <person name="Pangilinan J."/>
            <person name="Peng Y."/>
            <person name="Rokas A."/>
            <person name="Rosa C.A."/>
            <person name="Scheuner C."/>
            <person name="Sibirny A.A."/>
            <person name="Slot J.C."/>
            <person name="Stielow J.B."/>
            <person name="Sun H."/>
            <person name="Kurtzman C.P."/>
            <person name="Blackwell M."/>
            <person name="Grigoriev I.V."/>
            <person name="Jeffries T.W."/>
        </authorList>
    </citation>
    <scope>NUCLEOTIDE SEQUENCE [LARGE SCALE GENOMIC DNA]</scope>
    <source>
        <strain evidence="10">NRRL YB-2248</strain>
    </source>
</reference>
<keyword evidence="4 8" id="KW-0812">Transmembrane</keyword>
<feature type="transmembrane region" description="Helical" evidence="8">
    <location>
        <begin position="425"/>
        <end position="447"/>
    </location>
</feature>
<evidence type="ECO:0000313" key="9">
    <source>
        <dbReference type="EMBL" id="ODV84797.1"/>
    </source>
</evidence>
<proteinExistence type="inferred from homology"/>
<keyword evidence="10" id="KW-1185">Reference proteome</keyword>
<dbReference type="PANTHER" id="PTHR46154">
    <property type="match status" value="1"/>
</dbReference>
<keyword evidence="5 8" id="KW-1133">Transmembrane helix</keyword>
<feature type="transmembrane region" description="Helical" evidence="8">
    <location>
        <begin position="129"/>
        <end position="151"/>
    </location>
</feature>
<dbReference type="InterPro" id="IPR038377">
    <property type="entry name" value="Na/Glc_symporter_sf"/>
</dbReference>
<protein>
    <recommendedName>
        <fullName evidence="11">Urea active transporter</fullName>
    </recommendedName>
</protein>
<comment type="subcellular location">
    <subcellularLocation>
        <location evidence="1">Membrane</location>
        <topology evidence="1">Multi-pass membrane protein</topology>
    </subcellularLocation>
</comment>
<feature type="transmembrane region" description="Helical" evidence="8">
    <location>
        <begin position="459"/>
        <end position="481"/>
    </location>
</feature>
<dbReference type="InterPro" id="IPR031155">
    <property type="entry name" value="DUR"/>
</dbReference>
<comment type="similarity">
    <text evidence="2 7">Belongs to the sodium:solute symporter (SSF) (TC 2.A.21) family.</text>
</comment>
<evidence type="ECO:0000256" key="6">
    <source>
        <dbReference type="ARBA" id="ARBA00023136"/>
    </source>
</evidence>
<dbReference type="PROSITE" id="PS50283">
    <property type="entry name" value="NA_SOLUT_SYMP_3"/>
    <property type="match status" value="1"/>
</dbReference>
<dbReference type="STRING" id="983967.A0A1E4SZ70"/>
<dbReference type="PANTHER" id="PTHR46154:SF4">
    <property type="entry name" value="UREA ACTIVE TRANSPORTER"/>
    <property type="match status" value="1"/>
</dbReference>
<organism evidence="9 10">
    <name type="scientific">[Candida] arabinofermentans NRRL YB-2248</name>
    <dbReference type="NCBI Taxonomy" id="983967"/>
    <lineage>
        <taxon>Eukaryota</taxon>
        <taxon>Fungi</taxon>
        <taxon>Dikarya</taxon>
        <taxon>Ascomycota</taxon>
        <taxon>Saccharomycotina</taxon>
        <taxon>Pichiomycetes</taxon>
        <taxon>Pichiales</taxon>
        <taxon>Pichiaceae</taxon>
        <taxon>Ogataea</taxon>
        <taxon>Ogataea/Candida clade</taxon>
    </lineage>
</organism>
<keyword evidence="3" id="KW-0813">Transport</keyword>